<keyword evidence="3" id="KW-1185">Reference proteome</keyword>
<comment type="caution">
    <text evidence="2">The sequence shown here is derived from an EMBL/GenBank/DDBJ whole genome shotgun (WGS) entry which is preliminary data.</text>
</comment>
<evidence type="ECO:0000256" key="1">
    <source>
        <dbReference type="SAM" id="MobiDB-lite"/>
    </source>
</evidence>
<organism evidence="2 3">
    <name type="scientific">Trichonephila inaurata madagascariensis</name>
    <dbReference type="NCBI Taxonomy" id="2747483"/>
    <lineage>
        <taxon>Eukaryota</taxon>
        <taxon>Metazoa</taxon>
        <taxon>Ecdysozoa</taxon>
        <taxon>Arthropoda</taxon>
        <taxon>Chelicerata</taxon>
        <taxon>Arachnida</taxon>
        <taxon>Araneae</taxon>
        <taxon>Araneomorphae</taxon>
        <taxon>Entelegynae</taxon>
        <taxon>Araneoidea</taxon>
        <taxon>Nephilidae</taxon>
        <taxon>Trichonephila</taxon>
        <taxon>Trichonephila inaurata</taxon>
    </lineage>
</organism>
<gene>
    <name evidence="2" type="ORF">TNIN_388681</name>
</gene>
<name>A0A8X6J4R6_9ARAC</name>
<feature type="region of interest" description="Disordered" evidence="1">
    <location>
        <begin position="43"/>
        <end position="70"/>
    </location>
</feature>
<dbReference type="AlphaFoldDB" id="A0A8X6J4R6"/>
<evidence type="ECO:0000313" key="3">
    <source>
        <dbReference type="Proteomes" id="UP000886998"/>
    </source>
</evidence>
<sequence>MARPNLSKDDRARHCGNPTKITSVVSAAAPGLETIMVSRARLPLSDSKSTPAAAPPRLLHQRTPLSNSNPPYHTFGSSSLSSLLAFNLAVWNLSICINICT</sequence>
<accession>A0A8X6J4R6</accession>
<dbReference type="Proteomes" id="UP000886998">
    <property type="component" value="Unassembled WGS sequence"/>
</dbReference>
<proteinExistence type="predicted"/>
<evidence type="ECO:0000313" key="2">
    <source>
        <dbReference type="EMBL" id="GFS34895.1"/>
    </source>
</evidence>
<protein>
    <submittedName>
        <fullName evidence="2">Uncharacterized protein</fullName>
    </submittedName>
</protein>
<dbReference type="EMBL" id="BMAV01024643">
    <property type="protein sequence ID" value="GFS34895.1"/>
    <property type="molecule type" value="Genomic_DNA"/>
</dbReference>
<reference evidence="2" key="1">
    <citation type="submission" date="2020-08" db="EMBL/GenBank/DDBJ databases">
        <title>Multicomponent nature underlies the extraordinary mechanical properties of spider dragline silk.</title>
        <authorList>
            <person name="Kono N."/>
            <person name="Nakamura H."/>
            <person name="Mori M."/>
            <person name="Yoshida Y."/>
            <person name="Ohtoshi R."/>
            <person name="Malay A.D."/>
            <person name="Moran D.A.P."/>
            <person name="Tomita M."/>
            <person name="Numata K."/>
            <person name="Arakawa K."/>
        </authorList>
    </citation>
    <scope>NUCLEOTIDE SEQUENCE</scope>
</reference>